<evidence type="ECO:0000256" key="1">
    <source>
        <dbReference type="SAM" id="SignalP"/>
    </source>
</evidence>
<keyword evidence="1" id="KW-0732">Signal</keyword>
<name>A0ABV6BCY1_9GAMM</name>
<feature type="chain" id="PRO_5046948518" evidence="1">
    <location>
        <begin position="22"/>
        <end position="229"/>
    </location>
</feature>
<sequence length="229" mass="25462">MRKIAPVFSVLAVLISAAAQAELSSTVTLTSDYLFNGVTLTDHDPALQPSLDWNNGSGLYAGFWASNVKFADGTDLELDATVGHWWQLNADWLLDAGIAQYTYHGSDGAQSRGFNFPEAYLKIAYRKTKLSYWYTSDYFGAGGGHYIVALNHGIPLGQGELLLQVDRSTSTQTDKFMRDNDGTYHHWRLAYQQAAWGMNFLLAFDDTDLELPVLGDARLSLSVSKTFQW</sequence>
<protein>
    <submittedName>
        <fullName evidence="2">TorF family putative porin</fullName>
    </submittedName>
</protein>
<dbReference type="RefSeq" id="WP_377240589.1">
    <property type="nucleotide sequence ID" value="NZ_JBHLXP010000001.1"/>
</dbReference>
<organism evidence="2 3">
    <name type="scientific">Rheinheimera tilapiae</name>
    <dbReference type="NCBI Taxonomy" id="875043"/>
    <lineage>
        <taxon>Bacteria</taxon>
        <taxon>Pseudomonadati</taxon>
        <taxon>Pseudomonadota</taxon>
        <taxon>Gammaproteobacteria</taxon>
        <taxon>Chromatiales</taxon>
        <taxon>Chromatiaceae</taxon>
        <taxon>Rheinheimera</taxon>
    </lineage>
</organism>
<dbReference type="Pfam" id="PF09694">
    <property type="entry name" value="Gcw_chp"/>
    <property type="match status" value="1"/>
</dbReference>
<proteinExistence type="predicted"/>
<feature type="signal peptide" evidence="1">
    <location>
        <begin position="1"/>
        <end position="21"/>
    </location>
</feature>
<evidence type="ECO:0000313" key="2">
    <source>
        <dbReference type="EMBL" id="MFC0047365.1"/>
    </source>
</evidence>
<comment type="caution">
    <text evidence="2">The sequence shown here is derived from an EMBL/GenBank/DDBJ whole genome shotgun (WGS) entry which is preliminary data.</text>
</comment>
<evidence type="ECO:0000313" key="3">
    <source>
        <dbReference type="Proteomes" id="UP001589813"/>
    </source>
</evidence>
<dbReference type="NCBIfam" id="TIGR02001">
    <property type="entry name" value="gcw_chp"/>
    <property type="match status" value="1"/>
</dbReference>
<dbReference type="EMBL" id="JBHLXP010000001">
    <property type="protein sequence ID" value="MFC0047365.1"/>
    <property type="molecule type" value="Genomic_DNA"/>
</dbReference>
<keyword evidence="3" id="KW-1185">Reference proteome</keyword>
<dbReference type="InterPro" id="IPR010239">
    <property type="entry name" value="CHP02001"/>
</dbReference>
<dbReference type="Proteomes" id="UP001589813">
    <property type="component" value="Unassembled WGS sequence"/>
</dbReference>
<accession>A0ABV6BCY1</accession>
<reference evidence="2 3" key="1">
    <citation type="submission" date="2024-09" db="EMBL/GenBank/DDBJ databases">
        <authorList>
            <person name="Sun Q."/>
            <person name="Mori K."/>
        </authorList>
    </citation>
    <scope>NUCLEOTIDE SEQUENCE [LARGE SCALE GENOMIC DNA]</scope>
    <source>
        <strain evidence="2 3">KCTC 23315</strain>
    </source>
</reference>
<gene>
    <name evidence="2" type="ORF">ACFFJP_03550</name>
</gene>